<organism evidence="1 2">
    <name type="scientific">Shewanella metallivivens</name>
    <dbReference type="NCBI Taxonomy" id="2872342"/>
    <lineage>
        <taxon>Bacteria</taxon>
        <taxon>Pseudomonadati</taxon>
        <taxon>Pseudomonadota</taxon>
        <taxon>Gammaproteobacteria</taxon>
        <taxon>Alteromonadales</taxon>
        <taxon>Shewanellaceae</taxon>
        <taxon>Shewanella</taxon>
    </lineage>
</organism>
<keyword evidence="2" id="KW-1185">Reference proteome</keyword>
<proteinExistence type="predicted"/>
<name>A0ABT5TQ90_9GAMM</name>
<reference evidence="1 2" key="1">
    <citation type="submission" date="2023-02" db="EMBL/GenBank/DDBJ databases">
        <title>Genome sequence of Shewanella metallivivens ER-Te-42B-Light, sp. nov., enriched from sulfide tube worms (Riftia pachyptila) isolated from Explorer Ridge in the Pacific Ocean.</title>
        <authorList>
            <person name="Maltman C."/>
            <person name="Kuzyk S.B."/>
            <person name="Kyndt J.A."/>
            <person name="Yurkov V."/>
        </authorList>
    </citation>
    <scope>NUCLEOTIDE SEQUENCE [LARGE SCALE GENOMIC DNA]</scope>
    <source>
        <strain evidence="1 2">ER-Te-42B-Light</strain>
    </source>
</reference>
<gene>
    <name evidence="1" type="ORF">PQR79_17090</name>
</gene>
<evidence type="ECO:0000313" key="2">
    <source>
        <dbReference type="Proteomes" id="UP001213691"/>
    </source>
</evidence>
<dbReference type="Proteomes" id="UP001213691">
    <property type="component" value="Unassembled WGS sequence"/>
</dbReference>
<sequence length="71" mass="7825">MKLAHNDKTTLFTGTTPIRHNVSFDSATELVDTSVKLILGLMVKSGQCSVKVNLNEVYESEGLKFIEAIKI</sequence>
<dbReference type="EMBL" id="JAQQPZ010000013">
    <property type="protein sequence ID" value="MDD8060785.1"/>
    <property type="molecule type" value="Genomic_DNA"/>
</dbReference>
<dbReference type="RefSeq" id="WP_238107834.1">
    <property type="nucleotide sequence ID" value="NZ_JAQQPZ010000013.1"/>
</dbReference>
<comment type="caution">
    <text evidence="1">The sequence shown here is derived from an EMBL/GenBank/DDBJ whole genome shotgun (WGS) entry which is preliminary data.</text>
</comment>
<accession>A0ABT5TQ90</accession>
<protein>
    <submittedName>
        <fullName evidence="1">Uncharacterized protein</fullName>
    </submittedName>
</protein>
<evidence type="ECO:0000313" key="1">
    <source>
        <dbReference type="EMBL" id="MDD8060785.1"/>
    </source>
</evidence>